<dbReference type="Gene3D" id="3.40.630.30">
    <property type="match status" value="1"/>
</dbReference>
<protein>
    <submittedName>
        <fullName evidence="3">Acetyltransferase (GNAT) domain-containing protein</fullName>
    </submittedName>
</protein>
<keyword evidence="5" id="KW-1185">Reference proteome</keyword>
<dbReference type="GO" id="GO:0016747">
    <property type="term" value="F:acyltransferase activity, transferring groups other than amino-acyl groups"/>
    <property type="evidence" value="ECO:0007669"/>
    <property type="project" value="InterPro"/>
</dbReference>
<dbReference type="Proteomes" id="UP000003751">
    <property type="component" value="Unassembled WGS sequence"/>
</dbReference>
<dbReference type="Proteomes" id="UP000184203">
    <property type="component" value="Unassembled WGS sequence"/>
</dbReference>
<evidence type="ECO:0000313" key="4">
    <source>
        <dbReference type="Proteomes" id="UP000003751"/>
    </source>
</evidence>
<organism evidence="2 4">
    <name type="scientific">Haladaptatus paucihalophilus DX253</name>
    <dbReference type="NCBI Taxonomy" id="797209"/>
    <lineage>
        <taxon>Archaea</taxon>
        <taxon>Methanobacteriati</taxon>
        <taxon>Methanobacteriota</taxon>
        <taxon>Stenosarchaea group</taxon>
        <taxon>Halobacteria</taxon>
        <taxon>Halobacteriales</taxon>
        <taxon>Haladaptataceae</taxon>
        <taxon>Haladaptatus</taxon>
    </lineage>
</organism>
<keyword evidence="3" id="KW-0808">Transferase</keyword>
<name>E7QRX0_HALPU</name>
<dbReference type="InterPro" id="IPR016181">
    <property type="entry name" value="Acyl_CoA_acyltransferase"/>
</dbReference>
<dbReference type="OrthoDB" id="299799at2157"/>
<evidence type="ECO:0000313" key="3">
    <source>
        <dbReference type="EMBL" id="SHK13980.1"/>
    </source>
</evidence>
<reference evidence="2 4" key="1">
    <citation type="journal article" date="2014" name="ISME J.">
        <title>Trehalose/2-sulfotrehalose biosynthesis and glycine-betaine uptake are widely spread mechanisms for osmoadaptation in the Halobacteriales.</title>
        <authorList>
            <person name="Youssef N.H."/>
            <person name="Savage-Ashlock K.N."/>
            <person name="McCully A.L."/>
            <person name="Luedtke B."/>
            <person name="Shaw E.I."/>
            <person name="Hoff W.D."/>
            <person name="Elshahed M.S."/>
        </authorList>
    </citation>
    <scope>NUCLEOTIDE SEQUENCE [LARGE SCALE GENOMIC DNA]</scope>
    <source>
        <strain evidence="2 4">DX253</strain>
    </source>
</reference>
<dbReference type="PROSITE" id="PS51186">
    <property type="entry name" value="GNAT"/>
    <property type="match status" value="1"/>
</dbReference>
<evidence type="ECO:0000313" key="2">
    <source>
        <dbReference type="EMBL" id="EFW92739.1"/>
    </source>
</evidence>
<sequence>MADEMADPDARESGSYVVRQYDPDDRAGVLALYETVFGDRRGRGEWFDWKFGDNPYLSHVPICVAERDGEVVGARPSLPVPLSVGGTRELALVQVDPMVHPDHRRQGLFTRMAKHVYDYYGPREPSIVVGFPNEAVKAGLEKLADKLSLRDGVLTNFTEHYRVQNPQALSDSPVASAALPAIRGYLAGRDRMTSRAPDSVIDRYDDLRPAMLADIAATQRTASAHAVRDETFLAWRFLNPRYEYTTYVYRGEYGPVAMVVGEQRKTDQTIVHLSDVLPVAGGTARERALSALLGRIIDEHRDADVIVAAGTTLPRSLLADHGFLPTDRFPLSRLTSEYWFSARPIGGPGGDWTVNGRRLAEEGSWNLSFCELEIG</sequence>
<proteinExistence type="predicted"/>
<dbReference type="PATRIC" id="fig|797209.4.peg.1536"/>
<dbReference type="Pfam" id="PF13527">
    <property type="entry name" value="Acetyltransf_9"/>
    <property type="match status" value="1"/>
</dbReference>
<gene>
    <name evidence="3" type="ORF">SAMN05444342_0718</name>
    <name evidence="2" type="ORF">ZOD2009_07714</name>
</gene>
<evidence type="ECO:0000259" key="1">
    <source>
        <dbReference type="PROSITE" id="PS51186"/>
    </source>
</evidence>
<accession>E7QRX0</accession>
<dbReference type="eggNOG" id="arCOG08925">
    <property type="taxonomic scope" value="Archaea"/>
</dbReference>
<reference evidence="5" key="3">
    <citation type="submission" date="2016-11" db="EMBL/GenBank/DDBJ databases">
        <authorList>
            <person name="Varghese N."/>
            <person name="Submissions S."/>
        </authorList>
    </citation>
    <scope>NUCLEOTIDE SEQUENCE [LARGE SCALE GENOMIC DNA]</scope>
    <source>
        <strain evidence="5">DX253</strain>
    </source>
</reference>
<feature type="domain" description="N-acetyltransferase" evidence="1">
    <location>
        <begin position="16"/>
        <end position="164"/>
    </location>
</feature>
<dbReference type="InterPro" id="IPR000182">
    <property type="entry name" value="GNAT_dom"/>
</dbReference>
<dbReference type="AlphaFoldDB" id="E7QRX0"/>
<evidence type="ECO:0000313" key="5">
    <source>
        <dbReference type="Proteomes" id="UP000184203"/>
    </source>
</evidence>
<reference evidence="3" key="2">
    <citation type="submission" date="2016-11" db="EMBL/GenBank/DDBJ databases">
        <authorList>
            <person name="Jaros S."/>
            <person name="Januszkiewicz K."/>
            <person name="Wedrychowicz H."/>
        </authorList>
    </citation>
    <scope>NUCLEOTIDE SEQUENCE [LARGE SCALE GENOMIC DNA]</scope>
    <source>
        <strain evidence="3">DX253</strain>
    </source>
</reference>
<dbReference type="RefSeq" id="WP_007978584.1">
    <property type="nucleotide sequence ID" value="NZ_FRAN01000001.1"/>
</dbReference>
<dbReference type="EMBL" id="FRAN01000001">
    <property type="protein sequence ID" value="SHK13980.1"/>
    <property type="molecule type" value="Genomic_DNA"/>
</dbReference>
<dbReference type="EMBL" id="AEMG01000006">
    <property type="protein sequence ID" value="EFW92739.1"/>
    <property type="molecule type" value="Genomic_DNA"/>
</dbReference>
<dbReference type="STRING" id="797209.GCA_000376445_00222"/>
<dbReference type="SUPFAM" id="SSF55729">
    <property type="entry name" value="Acyl-CoA N-acyltransferases (Nat)"/>
    <property type="match status" value="1"/>
</dbReference>